<keyword evidence="2 11" id="KW-0235">DNA replication</keyword>
<dbReference type="PROSITE" id="PS50076">
    <property type="entry name" value="DNAJ_2"/>
    <property type="match status" value="1"/>
</dbReference>
<dbReference type="InterPro" id="IPR008971">
    <property type="entry name" value="HSP40/DnaJ_pept-bd"/>
</dbReference>
<evidence type="ECO:0000313" key="17">
    <source>
        <dbReference type="Proteomes" id="UP000371041"/>
    </source>
</evidence>
<comment type="subunit">
    <text evidence="11">Homodimer.</text>
</comment>
<evidence type="ECO:0000259" key="14">
    <source>
        <dbReference type="PROSITE" id="PS50076"/>
    </source>
</evidence>
<dbReference type="EMBL" id="CP045929">
    <property type="protein sequence ID" value="QGK69276.1"/>
    <property type="molecule type" value="Genomic_DNA"/>
</dbReference>
<evidence type="ECO:0000256" key="7">
    <source>
        <dbReference type="ARBA" id="ARBA00023016"/>
    </source>
</evidence>
<dbReference type="InterPro" id="IPR001623">
    <property type="entry name" value="DnaJ_domain"/>
</dbReference>
<evidence type="ECO:0000256" key="1">
    <source>
        <dbReference type="ARBA" id="ARBA00022490"/>
    </source>
</evidence>
<dbReference type="PRINTS" id="PR00625">
    <property type="entry name" value="JDOMAIN"/>
</dbReference>
<evidence type="ECO:0000313" key="16">
    <source>
        <dbReference type="EMBL" id="QGK69276.1"/>
    </source>
</evidence>
<feature type="repeat" description="CXXCXGXG motif" evidence="11">
    <location>
        <begin position="207"/>
        <end position="214"/>
    </location>
</feature>
<evidence type="ECO:0000256" key="9">
    <source>
        <dbReference type="ARBA" id="ARBA00061004"/>
    </source>
</evidence>
<dbReference type="InterPro" id="IPR012724">
    <property type="entry name" value="DnaJ"/>
</dbReference>
<evidence type="ECO:0000256" key="13">
    <source>
        <dbReference type="SAM" id="MobiDB-lite"/>
    </source>
</evidence>
<dbReference type="CDD" id="cd06257">
    <property type="entry name" value="DnaJ"/>
    <property type="match status" value="1"/>
</dbReference>
<feature type="binding site" evidence="11">
    <location>
        <position position="196"/>
    </location>
    <ligand>
        <name>Zn(2+)</name>
        <dbReference type="ChEBI" id="CHEBI:29105"/>
        <label>2</label>
    </ligand>
</feature>
<feature type="repeat" description="CXXCXGXG motif" evidence="11">
    <location>
        <begin position="150"/>
        <end position="157"/>
    </location>
</feature>
<dbReference type="InterPro" id="IPR002939">
    <property type="entry name" value="DnaJ_C"/>
</dbReference>
<comment type="function">
    <text evidence="11">Participates actively in the response to hyperosmotic and heat shock by preventing the aggregation of stress-denatured proteins and by disaggregating proteins, also in an autonomous, DnaK-independent fashion. Unfolded proteins bind initially to DnaJ; upon interaction with the DnaJ-bound protein, DnaK hydrolyzes its bound ATP, resulting in the formation of a stable complex. GrpE releases ADP from DnaK; ATP binding to DnaK triggers the release of the substrate protein, thus completing the reaction cycle. Several rounds of ATP-dependent interactions between DnaJ, DnaK and GrpE are required for fully efficient folding. Also involved, together with DnaK and GrpE, in the DNA replication of plasmids through activation of initiation proteins.</text>
</comment>
<dbReference type="HAMAP" id="MF_01152">
    <property type="entry name" value="DnaJ"/>
    <property type="match status" value="1"/>
</dbReference>
<dbReference type="InterPro" id="IPR036869">
    <property type="entry name" value="J_dom_sf"/>
</dbReference>
<feature type="zinc finger region" description="CR-type" evidence="12">
    <location>
        <begin position="137"/>
        <end position="219"/>
    </location>
</feature>
<keyword evidence="17" id="KW-1185">Reference proteome</keyword>
<feature type="compositionally biased region" description="Gly residues" evidence="13">
    <location>
        <begin position="73"/>
        <end position="88"/>
    </location>
</feature>
<feature type="binding site" evidence="11">
    <location>
        <position position="150"/>
    </location>
    <ligand>
        <name>Zn(2+)</name>
        <dbReference type="ChEBI" id="CHEBI:29105"/>
        <label>1</label>
    </ligand>
</feature>
<dbReference type="GO" id="GO:0006260">
    <property type="term" value="P:DNA replication"/>
    <property type="evidence" value="ECO:0007669"/>
    <property type="project" value="UniProtKB-KW"/>
</dbReference>
<dbReference type="RefSeq" id="WP_154075876.1">
    <property type="nucleotide sequence ID" value="NZ_CP045929.1"/>
</dbReference>
<evidence type="ECO:0000256" key="2">
    <source>
        <dbReference type="ARBA" id="ARBA00022705"/>
    </source>
</evidence>
<dbReference type="GO" id="GO:0005737">
    <property type="term" value="C:cytoplasm"/>
    <property type="evidence" value="ECO:0007669"/>
    <property type="project" value="UniProtKB-SubCell"/>
</dbReference>
<comment type="similarity">
    <text evidence="9 11">Belongs to the DnaJ family.</text>
</comment>
<dbReference type="GO" id="GO:0005524">
    <property type="term" value="F:ATP binding"/>
    <property type="evidence" value="ECO:0007669"/>
    <property type="project" value="InterPro"/>
</dbReference>
<evidence type="ECO:0000256" key="12">
    <source>
        <dbReference type="PROSITE-ProRule" id="PRU00546"/>
    </source>
</evidence>
<evidence type="ECO:0000256" key="6">
    <source>
        <dbReference type="ARBA" id="ARBA00022833"/>
    </source>
</evidence>
<sequence length="392" mass="41114">MVKDYYGTLGVDKDASPEQIKRAYRKLARELHPDVNPEDGAQERFREVTTAYEVLSDPKKRQVVDLGGDPLSNGGGGAGGGPGGGDPFAGFGGLGDIMDAFFGGGAGGGGRGPRSRVQHGSDALLRMELTLEDCAAGVNRDITVDTATVCETCDGGGSRAGSAPSTCDTCHGRGEIQSVQKSFLGQVMTSRPCPVCNGFGEVITDPCQQCSGDGRVRSRRTITVKIPAGVGDGMRVRLAGEGEVGPGGGPPGDLFVEVEEQPHERFTRDGADLHCTVEVPMTAAALGTTITLDTLDGSEEIPVEPGTQPGHEHVLSGQGLPKLRSNGRIQGHGDLHVHLDVVVPTKLDDQQSELLRQLATARGEEQPEPTVTPNGNGHGNGFFSRFRSFGHR</sequence>
<feature type="binding site" evidence="11">
    <location>
        <position position="210"/>
    </location>
    <ligand>
        <name>Zn(2+)</name>
        <dbReference type="ChEBI" id="CHEBI:29105"/>
        <label>1</label>
    </ligand>
</feature>
<keyword evidence="7 11" id="KW-0346">Stress response</keyword>
<keyword evidence="1 11" id="KW-0963">Cytoplasm</keyword>
<dbReference type="Pfam" id="PF00226">
    <property type="entry name" value="DnaJ"/>
    <property type="match status" value="1"/>
</dbReference>
<evidence type="ECO:0000256" key="3">
    <source>
        <dbReference type="ARBA" id="ARBA00022723"/>
    </source>
</evidence>
<feature type="binding site" evidence="11">
    <location>
        <position position="193"/>
    </location>
    <ligand>
        <name>Zn(2+)</name>
        <dbReference type="ChEBI" id="CHEBI:29105"/>
        <label>2</label>
    </ligand>
</feature>
<feature type="domain" description="CR-type" evidence="15">
    <location>
        <begin position="137"/>
        <end position="219"/>
    </location>
</feature>
<keyword evidence="3 11" id="KW-0479">Metal-binding</keyword>
<dbReference type="GO" id="GO:0042026">
    <property type="term" value="P:protein refolding"/>
    <property type="evidence" value="ECO:0007669"/>
    <property type="project" value="TreeGrafter"/>
</dbReference>
<organism evidence="16 17">
    <name type="scientific">Allosaccharopolyspora coralli</name>
    <dbReference type="NCBI Taxonomy" id="2665642"/>
    <lineage>
        <taxon>Bacteria</taxon>
        <taxon>Bacillati</taxon>
        <taxon>Actinomycetota</taxon>
        <taxon>Actinomycetes</taxon>
        <taxon>Pseudonocardiales</taxon>
        <taxon>Pseudonocardiaceae</taxon>
        <taxon>Allosaccharopolyspora</taxon>
    </lineage>
</organism>
<feature type="binding site" evidence="11">
    <location>
        <position position="153"/>
    </location>
    <ligand>
        <name>Zn(2+)</name>
        <dbReference type="ChEBI" id="CHEBI:29105"/>
        <label>1</label>
    </ligand>
</feature>
<protein>
    <recommendedName>
        <fullName evidence="10 11">Chaperone protein DnaJ</fullName>
    </recommendedName>
</protein>
<dbReference type="GO" id="GO:0031072">
    <property type="term" value="F:heat shock protein binding"/>
    <property type="evidence" value="ECO:0007669"/>
    <property type="project" value="InterPro"/>
</dbReference>
<keyword evidence="5 11" id="KW-0863">Zinc-finger</keyword>
<feature type="region of interest" description="Disordered" evidence="13">
    <location>
        <begin position="361"/>
        <end position="392"/>
    </location>
</feature>
<dbReference type="InterPro" id="IPR036410">
    <property type="entry name" value="HSP_DnaJ_Cys-rich_dom_sf"/>
</dbReference>
<evidence type="ECO:0000256" key="4">
    <source>
        <dbReference type="ARBA" id="ARBA00022737"/>
    </source>
</evidence>
<feature type="region of interest" description="Disordered" evidence="13">
    <location>
        <begin position="67"/>
        <end position="88"/>
    </location>
</feature>
<evidence type="ECO:0000256" key="10">
    <source>
        <dbReference type="ARBA" id="ARBA00067609"/>
    </source>
</evidence>
<feature type="binding site" evidence="11">
    <location>
        <position position="170"/>
    </location>
    <ligand>
        <name>Zn(2+)</name>
        <dbReference type="ChEBI" id="CHEBI:29105"/>
        <label>2</label>
    </ligand>
</feature>
<dbReference type="Gene3D" id="2.60.260.20">
    <property type="entry name" value="Urease metallochaperone UreE, N-terminal domain"/>
    <property type="match status" value="2"/>
</dbReference>
<evidence type="ECO:0000256" key="5">
    <source>
        <dbReference type="ARBA" id="ARBA00022771"/>
    </source>
</evidence>
<dbReference type="Gene3D" id="2.10.230.10">
    <property type="entry name" value="Heat shock protein DnaJ, cysteine-rich domain"/>
    <property type="match status" value="1"/>
</dbReference>
<keyword evidence="6 11" id="KW-0862">Zinc</keyword>
<name>A0A5Q3Q769_9PSEU</name>
<dbReference type="GO" id="GO:0008270">
    <property type="term" value="F:zinc ion binding"/>
    <property type="evidence" value="ECO:0007669"/>
    <property type="project" value="UniProtKB-UniRule"/>
</dbReference>
<comment type="domain">
    <text evidence="11">The J domain is necessary and sufficient to stimulate DnaK ATPase activity. Zinc center 1 plays an important role in the autonomous, DnaK-independent chaperone activity of DnaJ. Zinc center 2 is essential for interaction with DnaK and for DnaJ activity.</text>
</comment>
<dbReference type="NCBIfam" id="NF010871">
    <property type="entry name" value="PRK14278.1"/>
    <property type="match status" value="1"/>
</dbReference>
<evidence type="ECO:0000256" key="8">
    <source>
        <dbReference type="ARBA" id="ARBA00023186"/>
    </source>
</evidence>
<dbReference type="FunFam" id="2.10.230.10:FF:000002">
    <property type="entry name" value="Molecular chaperone DnaJ"/>
    <property type="match status" value="1"/>
</dbReference>
<reference evidence="17" key="1">
    <citation type="submission" date="2019-11" db="EMBL/GenBank/DDBJ databases">
        <title>The complete genome sequence of Saccharopolyspora sp. E2A.</title>
        <authorList>
            <person name="Zhang G."/>
        </authorList>
    </citation>
    <scope>NUCLEOTIDE SEQUENCE [LARGE SCALE GENOMIC DNA]</scope>
    <source>
        <strain evidence="17">E2A</strain>
    </source>
</reference>
<dbReference type="PANTHER" id="PTHR43096:SF48">
    <property type="entry name" value="CHAPERONE PROTEIN DNAJ"/>
    <property type="match status" value="1"/>
</dbReference>
<dbReference type="InterPro" id="IPR001305">
    <property type="entry name" value="HSP_DnaJ_Cys-rich_dom"/>
</dbReference>
<gene>
    <name evidence="11 16" type="primary">dnaJ</name>
    <name evidence="16" type="ORF">GIY23_06760</name>
</gene>
<accession>A0A5Q3Q769</accession>
<dbReference type="KEGG" id="sace:GIY23_06760"/>
<feature type="binding site" evidence="11">
    <location>
        <position position="167"/>
    </location>
    <ligand>
        <name>Zn(2+)</name>
        <dbReference type="ChEBI" id="CHEBI:29105"/>
        <label>2</label>
    </ligand>
</feature>
<feature type="domain" description="J" evidence="14">
    <location>
        <begin position="4"/>
        <end position="68"/>
    </location>
</feature>
<comment type="cofactor">
    <cofactor evidence="11">
        <name>Zn(2+)</name>
        <dbReference type="ChEBI" id="CHEBI:29105"/>
    </cofactor>
    <text evidence="11">Binds 2 Zn(2+) ions per monomer.</text>
</comment>
<comment type="subcellular location">
    <subcellularLocation>
        <location evidence="11">Cytoplasm</location>
    </subcellularLocation>
</comment>
<dbReference type="Pfam" id="PF00684">
    <property type="entry name" value="DnaJ_CXXCXGXG"/>
    <property type="match status" value="1"/>
</dbReference>
<dbReference type="SMART" id="SM00271">
    <property type="entry name" value="DnaJ"/>
    <property type="match status" value="1"/>
</dbReference>
<keyword evidence="8 11" id="KW-0143">Chaperone</keyword>
<dbReference type="NCBIfam" id="NF008035">
    <property type="entry name" value="PRK10767.1"/>
    <property type="match status" value="1"/>
</dbReference>
<keyword evidence="4 11" id="KW-0677">Repeat</keyword>
<feature type="binding site" evidence="11">
    <location>
        <position position="207"/>
    </location>
    <ligand>
        <name>Zn(2+)</name>
        <dbReference type="ChEBI" id="CHEBI:29105"/>
        <label>1</label>
    </ligand>
</feature>
<proteinExistence type="inferred from homology"/>
<feature type="repeat" description="CXXCXGXG motif" evidence="11">
    <location>
        <begin position="193"/>
        <end position="200"/>
    </location>
</feature>
<dbReference type="SUPFAM" id="SSF49493">
    <property type="entry name" value="HSP40/DnaJ peptide-binding domain"/>
    <property type="match status" value="2"/>
</dbReference>
<dbReference type="FunFam" id="2.60.260.20:FF:000005">
    <property type="entry name" value="Chaperone protein dnaJ 1, mitochondrial"/>
    <property type="match status" value="1"/>
</dbReference>
<dbReference type="Proteomes" id="UP000371041">
    <property type="component" value="Chromosome"/>
</dbReference>
<dbReference type="GO" id="GO:0051082">
    <property type="term" value="F:unfolded protein binding"/>
    <property type="evidence" value="ECO:0007669"/>
    <property type="project" value="UniProtKB-UniRule"/>
</dbReference>
<evidence type="ECO:0000256" key="11">
    <source>
        <dbReference type="HAMAP-Rule" id="MF_01152"/>
    </source>
</evidence>
<evidence type="ECO:0000259" key="15">
    <source>
        <dbReference type="PROSITE" id="PS51188"/>
    </source>
</evidence>
<dbReference type="CDD" id="cd10747">
    <property type="entry name" value="DnaJ_C"/>
    <property type="match status" value="1"/>
</dbReference>
<dbReference type="CDD" id="cd10719">
    <property type="entry name" value="DnaJ_zf"/>
    <property type="match status" value="1"/>
</dbReference>
<dbReference type="Gene3D" id="1.10.287.110">
    <property type="entry name" value="DnaJ domain"/>
    <property type="match status" value="1"/>
</dbReference>
<dbReference type="Pfam" id="PF01556">
    <property type="entry name" value="DnaJ_C"/>
    <property type="match status" value="1"/>
</dbReference>
<dbReference type="SUPFAM" id="SSF46565">
    <property type="entry name" value="Chaperone J-domain"/>
    <property type="match status" value="1"/>
</dbReference>
<dbReference type="PROSITE" id="PS51188">
    <property type="entry name" value="ZF_CR"/>
    <property type="match status" value="1"/>
</dbReference>
<dbReference type="AlphaFoldDB" id="A0A5Q3Q769"/>
<dbReference type="GO" id="GO:0009408">
    <property type="term" value="P:response to heat"/>
    <property type="evidence" value="ECO:0007669"/>
    <property type="project" value="InterPro"/>
</dbReference>
<feature type="repeat" description="CXXCXGXG motif" evidence="11">
    <location>
        <begin position="167"/>
        <end position="174"/>
    </location>
</feature>
<feature type="compositionally biased region" description="Low complexity" evidence="13">
    <location>
        <begin position="381"/>
        <end position="392"/>
    </location>
</feature>
<dbReference type="SUPFAM" id="SSF57938">
    <property type="entry name" value="DnaJ/Hsp40 cysteine-rich domain"/>
    <property type="match status" value="1"/>
</dbReference>
<dbReference type="PANTHER" id="PTHR43096">
    <property type="entry name" value="DNAJ HOMOLOG 1, MITOCHONDRIAL-RELATED"/>
    <property type="match status" value="1"/>
</dbReference>